<feature type="chain" id="PRO_5016256637" description="DUF3298 domain-containing protein" evidence="1">
    <location>
        <begin position="20"/>
        <end position="383"/>
    </location>
</feature>
<proteinExistence type="predicted"/>
<organism evidence="3 4">
    <name type="scientific">Pedobacter yonginense</name>
    <dbReference type="NCBI Taxonomy" id="651869"/>
    <lineage>
        <taxon>Bacteria</taxon>
        <taxon>Pseudomonadati</taxon>
        <taxon>Bacteroidota</taxon>
        <taxon>Sphingobacteriia</taxon>
        <taxon>Sphingobacteriales</taxon>
        <taxon>Sphingobacteriaceae</taxon>
        <taxon>Pedobacter</taxon>
    </lineage>
</organism>
<accession>A0A317EGJ9</accession>
<dbReference type="InterPro" id="IPR037126">
    <property type="entry name" value="PdaC/RsiV-like_sf"/>
</dbReference>
<evidence type="ECO:0000313" key="3">
    <source>
        <dbReference type="EMBL" id="PWS25951.1"/>
    </source>
</evidence>
<keyword evidence="4" id="KW-1185">Reference proteome</keyword>
<dbReference type="Pfam" id="PF11738">
    <property type="entry name" value="DUF3298"/>
    <property type="match status" value="1"/>
</dbReference>
<gene>
    <name evidence="3" type="ORF">DHW03_18025</name>
</gene>
<keyword evidence="1" id="KW-0732">Signal</keyword>
<dbReference type="Gene3D" id="3.90.640.20">
    <property type="entry name" value="Heat-shock cognate protein, ATPase"/>
    <property type="match status" value="1"/>
</dbReference>
<dbReference type="Gene3D" id="3.30.565.40">
    <property type="entry name" value="Fervidobacterium nodosum Rt17-B1 like"/>
    <property type="match status" value="1"/>
</dbReference>
<name>A0A317EGJ9_9SPHI</name>
<evidence type="ECO:0000259" key="2">
    <source>
        <dbReference type="Pfam" id="PF11738"/>
    </source>
</evidence>
<evidence type="ECO:0000313" key="4">
    <source>
        <dbReference type="Proteomes" id="UP000245379"/>
    </source>
</evidence>
<feature type="domain" description="DUF3298" evidence="2">
    <location>
        <begin position="300"/>
        <end position="365"/>
    </location>
</feature>
<feature type="signal peptide" evidence="1">
    <location>
        <begin position="1"/>
        <end position="19"/>
    </location>
</feature>
<dbReference type="InterPro" id="IPR021729">
    <property type="entry name" value="DUF3298"/>
</dbReference>
<dbReference type="AlphaFoldDB" id="A0A317EGJ9"/>
<dbReference type="Proteomes" id="UP000245379">
    <property type="component" value="Unassembled WGS sequence"/>
</dbReference>
<reference evidence="3 4" key="1">
    <citation type="submission" date="2018-05" db="EMBL/GenBank/DDBJ databases">
        <title>Pedobacter paludis sp. nov., isolated from wetland soil.</title>
        <authorList>
            <person name="Zhang Y."/>
            <person name="Wang G."/>
        </authorList>
    </citation>
    <scope>NUCLEOTIDE SEQUENCE [LARGE SCALE GENOMIC DNA]</scope>
    <source>
        <strain evidence="3 4">KCTC22721</strain>
    </source>
</reference>
<evidence type="ECO:0000256" key="1">
    <source>
        <dbReference type="SAM" id="SignalP"/>
    </source>
</evidence>
<dbReference type="EMBL" id="QGNZ01000005">
    <property type="protein sequence ID" value="PWS25951.1"/>
    <property type="molecule type" value="Genomic_DNA"/>
</dbReference>
<dbReference type="PROSITE" id="PS51257">
    <property type="entry name" value="PROKAR_LIPOPROTEIN"/>
    <property type="match status" value="1"/>
</dbReference>
<dbReference type="OrthoDB" id="594879at2"/>
<sequence length="383" mass="43140">MKKLILCSAIALVALTACNRSKTENSNTETLDSSKNTVADLPENFYKRLEGEIAGKHVVMNLQKTGSDYSGTYYYNGSWLNLSIDTLIGKDSVVLNENNYAEYYFDEHAKSNRLALKWVGNGFNGKWMNGKTDTTFPINLTEKYPAGSYSFSISTYQDSIKAFPQKAKSPVAEIGLKALTAPENAWLDQQLKKLMGFKDNQTNWNAGLKSMASSYLEDYKKNVAEYEKDGDTNVAFLNYSNHSNQSLVYNDKDFVIIEQMDDDYSGGAHGNYASTFHCLDVKTKKKLVLSDVVKVDTLILQGLLEKNLRKQYNVKAGEKLSTVLFDDYLKPNNNFYFNDNGLAFLYNPYEVASYAQGQIIVYIPFTELKPYLTPAFAARIGMK</sequence>
<comment type="caution">
    <text evidence="3">The sequence shown here is derived from an EMBL/GenBank/DDBJ whole genome shotgun (WGS) entry which is preliminary data.</text>
</comment>
<protein>
    <recommendedName>
        <fullName evidence="2">DUF3298 domain-containing protein</fullName>
    </recommendedName>
</protein>